<dbReference type="Gene3D" id="2.130.10.10">
    <property type="entry name" value="YVTN repeat-like/Quinoprotein amine dehydrogenase"/>
    <property type="match status" value="1"/>
</dbReference>
<evidence type="ECO:0000256" key="4">
    <source>
        <dbReference type="ARBA" id="ARBA00022737"/>
    </source>
</evidence>
<evidence type="ECO:0000259" key="10">
    <source>
        <dbReference type="Pfam" id="PF23145"/>
    </source>
</evidence>
<organism evidence="14 15">
    <name type="scientific">Giardia intestinalis</name>
    <name type="common">Giardia lamblia</name>
    <dbReference type="NCBI Taxonomy" id="5741"/>
    <lineage>
        <taxon>Eukaryota</taxon>
        <taxon>Metamonada</taxon>
        <taxon>Diplomonadida</taxon>
        <taxon>Hexamitidae</taxon>
        <taxon>Giardiinae</taxon>
        <taxon>Giardia</taxon>
    </lineage>
</organism>
<keyword evidence="7" id="KW-0206">Cytoskeleton</keyword>
<reference evidence="15" key="1">
    <citation type="submission" date="2012-02" db="EMBL/GenBank/DDBJ databases">
        <title>Genome sequencing of Giardia lamblia Genotypes A2 and B isolates (DH and GS) and comparative analysis with the genomes of Genotypes A1 and E (WB and Pig).</title>
        <authorList>
            <person name="Adam R."/>
            <person name="Dahlstrom E."/>
            <person name="Martens C."/>
            <person name="Bruno D."/>
            <person name="Barbian K."/>
            <person name="Porcella S.F."/>
            <person name="Nash T."/>
        </authorList>
    </citation>
    <scope>NUCLEOTIDE SEQUENCE</scope>
    <source>
        <strain evidence="15">GS</strain>
    </source>
</reference>
<evidence type="ECO:0000256" key="8">
    <source>
        <dbReference type="ARBA" id="ARBA00023273"/>
    </source>
</evidence>
<evidence type="ECO:0000256" key="6">
    <source>
        <dbReference type="ARBA" id="ARBA00023069"/>
    </source>
</evidence>
<dbReference type="PANTHER" id="PTHR15722">
    <property type="entry name" value="IFT140/172-RELATED"/>
    <property type="match status" value="1"/>
</dbReference>
<protein>
    <recommendedName>
        <fullName evidence="16">Tubby superfamily protein</fullName>
    </recommendedName>
</protein>
<dbReference type="InterPro" id="IPR057979">
    <property type="entry name" value="TPR_IFT121"/>
</dbReference>
<dbReference type="Gene3D" id="1.25.40.470">
    <property type="match status" value="1"/>
</dbReference>
<feature type="domain" description="IFT121-like TPR repeats" evidence="13">
    <location>
        <begin position="1343"/>
        <end position="1450"/>
    </location>
</feature>
<feature type="domain" description="IFT121 second beta-propeller" evidence="11">
    <location>
        <begin position="460"/>
        <end position="670"/>
    </location>
</feature>
<dbReference type="InterPro" id="IPR036322">
    <property type="entry name" value="WD40_repeat_dom_sf"/>
</dbReference>
<feature type="domain" description="IFT121-like zinc finger" evidence="10">
    <location>
        <begin position="1488"/>
        <end position="1531"/>
    </location>
</feature>
<dbReference type="InterPro" id="IPR056159">
    <property type="entry name" value="Beta-prop_IFT121_TULP_N"/>
</dbReference>
<evidence type="ECO:0000259" key="12">
    <source>
        <dbReference type="Pfam" id="PF24797"/>
    </source>
</evidence>
<evidence type="ECO:0000256" key="3">
    <source>
        <dbReference type="ARBA" id="ARBA00022574"/>
    </source>
</evidence>
<evidence type="ECO:0000256" key="9">
    <source>
        <dbReference type="SAM" id="MobiDB-lite"/>
    </source>
</evidence>
<evidence type="ECO:0000256" key="7">
    <source>
        <dbReference type="ARBA" id="ARBA00023212"/>
    </source>
</evidence>
<dbReference type="Pfam" id="PF24797">
    <property type="entry name" value="Beta-prop_WDR35_TULP_N"/>
    <property type="match status" value="1"/>
</dbReference>
<feature type="region of interest" description="Disordered" evidence="9">
    <location>
        <begin position="1307"/>
        <end position="1326"/>
    </location>
</feature>
<dbReference type="Pfam" id="PF23390">
    <property type="entry name" value="Beta-prop_WDR35_2nd"/>
    <property type="match status" value="1"/>
</dbReference>
<dbReference type="VEuPathDB" id="GiardiaDB:QR46_0417"/>
<evidence type="ECO:0000313" key="14">
    <source>
        <dbReference type="EMBL" id="ESU45081.1"/>
    </source>
</evidence>
<gene>
    <name evidence="14" type="ORF">GSB_87817</name>
</gene>
<dbReference type="VEuPathDB" id="GiardiaDB:GL50581_817"/>
<dbReference type="VEuPathDB" id="GiardiaDB:GL50803_0087817"/>
<dbReference type="OrthoDB" id="10260567at2759"/>
<dbReference type="InterPro" id="IPR056158">
    <property type="entry name" value="Beta-prop_IFT121_2nd"/>
</dbReference>
<evidence type="ECO:0000256" key="5">
    <source>
        <dbReference type="ARBA" id="ARBA00022794"/>
    </source>
</evidence>
<comment type="subcellular location">
    <subcellularLocation>
        <location evidence="1">Cytoplasm</location>
        <location evidence="1">Cytoskeleton</location>
        <location evidence="1">Cilium basal body</location>
    </subcellularLocation>
</comment>
<dbReference type="Proteomes" id="UP000018040">
    <property type="component" value="Unassembled WGS sequence"/>
</dbReference>
<feature type="compositionally biased region" description="Polar residues" evidence="9">
    <location>
        <begin position="1317"/>
        <end position="1326"/>
    </location>
</feature>
<dbReference type="GO" id="GO:0036064">
    <property type="term" value="C:ciliary basal body"/>
    <property type="evidence" value="ECO:0007669"/>
    <property type="project" value="TreeGrafter"/>
</dbReference>
<accession>V6U237</accession>
<evidence type="ECO:0000259" key="11">
    <source>
        <dbReference type="Pfam" id="PF23390"/>
    </source>
</evidence>
<dbReference type="InterPro" id="IPR015943">
    <property type="entry name" value="WD40/YVTN_repeat-like_dom_sf"/>
</dbReference>
<keyword evidence="6" id="KW-0969">Cilium</keyword>
<dbReference type="GO" id="GO:0005930">
    <property type="term" value="C:axoneme"/>
    <property type="evidence" value="ECO:0007669"/>
    <property type="project" value="TreeGrafter"/>
</dbReference>
<evidence type="ECO:0000259" key="13">
    <source>
        <dbReference type="Pfam" id="PF25768"/>
    </source>
</evidence>
<keyword evidence="2" id="KW-0963">Cytoplasm</keyword>
<sequence>MQIFRVMPSTAFILKRLEFTDSSEGVVLVAWNKTENYIAAGGQTGSIRILLLDFNSPSEQGYNISDLRASTRNVRILMDKKLNLHENALITSIAWNEKETKLATSDNKGLVFISSTDTGKWVRNLVNDSSRSAVVTATWSPDASRILMVYVNGLVMLGTASGHRIYNGTINKGSAPKFGLIASNSIEVFVLGWGNAICCYNFAGEEVWSVSPLLATNGDNHFVHGCWGSSSDAAQLTVLSPSRDFASSGPHGAQIKVSSSSGDSMTLLAVTSNGMLCTYSVLTGELLSSISTEIIPTSVQLSPGGHMLSITGSVQSSDSAFGLHQLKSSHSTSDDDSKHTAIVVVYRTADLATISRLRLPEKVASSSSWDSTGLRLVLAAGKNIYLATVRPSYNHYLMSDGTIAFTMSNCPSTILSTASFVDDGKRPPANVGALFSKKIAEETASSAVSSFEERILDRARYNECVLFWKPGLQAPYQRWPARMFAVVGCKSYIALLTLKTSASGTRKHHTHICFYTSVCAPIFSVDLPYIPFYTAGSGNYLVCASSSRISVIDIRSLANEAIGLSTAENVSHVYEWHADSYPLAQDRELTVARLAVNNPVVGVACCDVALFIARQDERVQRYSLPSLTLLETMTIKPNQEYMQANCNGTILACLHEDGSLVFYYTQSYYSEPLYALHTPTEQKQQKQQAPKTSQAQAHLALLDDGTDTAAALGFGRESIVETEDAPYVIKNSVLKDVNLGSGELPQDSAQVRSGCMSVIPPYSPDLTGIWGLVFSPEDPSLVAVSSQYKVIVFHLDTQTREDPIQTSAHIIGFSGLSIIASYLDEVSHNISSLDHAYYVLETQMLRELQEIIFGQHQTSESFNPLVDAALNRGCLNRNMISLTSDSKLSAPNSLFNSVVPKTIAVKPVRGQPHVEDVIDSSLDIAASNSSQPSVQTSQALYNKDGQVSINLAGAVEYVKSHPSIHLYRIVAEASLITLNLEIASYFYIRAGDYVSYNFCESLLRLQSQDQKRAEMLMLIGNFNSAEHVYKQVLGRPDLIVKTQTDLQMWLSIIRAAKLSRAPGGNLLIDDKLLEKAHKSIGLYYMRQQQYTVASDFLQKSGDPYLYAESLFAARRYADLKTLAVSLPVDEFAGCIAKVAVMLARLGDVEGASEALVRVNDPHSAVRISLQLKRFDIAAAIAGKYNILQLIDSELSVYLKQLLAAGDDQGALELLRKTKQGEVIAAVIINLVLKELQSIFVNRTFPMPPGLFSKLRRIIVLAGKEATYVQREQAKKDLQAHASAAPDRMLTEQATNAAIDTFINEDDDAKAARDTKTPSTNKEISSLEQELEGAQSRLRSVPVIWRIARQTRFIVLSSYMLYINNPEQAIWPAMEAANYYHRLSGSQISADPCIQYLSRIALPIAAQALLLFGDFELASNLLELIEADTELPASERDQLEQMSVLIYSEYNITSTPSKRKDNYQINCGHCNTLLPPYCGVCEKCHWQTPICVRTGQPIRSDRMDRTVMCQMCRSLATMGKTHLSVCPLCHEPYQ</sequence>
<dbReference type="Pfam" id="PF23145">
    <property type="entry name" value="Zf_2nd_IFT121"/>
    <property type="match status" value="1"/>
</dbReference>
<dbReference type="PANTHER" id="PTHR15722:SF8">
    <property type="entry name" value="ANAPHASE-PROMOTING COMPLEX SUBUNIT 4-LIKE WD40 DOMAIN-CONTAINING PROTEIN"/>
    <property type="match status" value="1"/>
</dbReference>
<evidence type="ECO:0000256" key="2">
    <source>
        <dbReference type="ARBA" id="ARBA00022490"/>
    </source>
</evidence>
<evidence type="ECO:0000256" key="1">
    <source>
        <dbReference type="ARBA" id="ARBA00004120"/>
    </source>
</evidence>
<keyword evidence="4" id="KW-0677">Repeat</keyword>
<dbReference type="VEuPathDB" id="GiardiaDB:DHA2_87817"/>
<dbReference type="GO" id="GO:0042073">
    <property type="term" value="P:intraciliary transport"/>
    <property type="evidence" value="ECO:0007669"/>
    <property type="project" value="TreeGrafter"/>
</dbReference>
<dbReference type="InterPro" id="IPR056170">
    <property type="entry name" value="Znf_IFT121-like"/>
</dbReference>
<evidence type="ECO:0000313" key="15">
    <source>
        <dbReference type="Proteomes" id="UP000018040"/>
    </source>
</evidence>
<dbReference type="EMBL" id="AHHH01000011">
    <property type="protein sequence ID" value="ESU45081.1"/>
    <property type="molecule type" value="Genomic_DNA"/>
</dbReference>
<keyword evidence="5" id="KW-0970">Cilium biogenesis/degradation</keyword>
<evidence type="ECO:0008006" key="16">
    <source>
        <dbReference type="Google" id="ProtNLM"/>
    </source>
</evidence>
<dbReference type="SUPFAM" id="SSF50978">
    <property type="entry name" value="WD40 repeat-like"/>
    <property type="match status" value="2"/>
</dbReference>
<name>V6U237_GIAIN</name>
<comment type="caution">
    <text evidence="14">The sequence shown here is derived from an EMBL/GenBank/DDBJ whole genome shotgun (WGS) entry which is preliminary data.</text>
</comment>
<keyword evidence="8" id="KW-0966">Cell projection</keyword>
<feature type="domain" description="IFT121/TULP4 N-terminal" evidence="12">
    <location>
        <begin position="12"/>
        <end position="390"/>
    </location>
</feature>
<proteinExistence type="predicted"/>
<dbReference type="Pfam" id="PF25768">
    <property type="entry name" value="TPR_IFT121"/>
    <property type="match status" value="1"/>
</dbReference>
<keyword evidence="3" id="KW-0853">WD repeat</keyword>
<reference evidence="14 15" key="2">
    <citation type="journal article" date="2013" name="Genome Biol. Evol.">
        <title>Genome sequencing of Giardia lamblia genotypes A2 and B isolates (DH and GS) and comparative analysis with the genomes of genotypes A1 and E (WB and Pig).</title>
        <authorList>
            <person name="Adam R.D."/>
            <person name="Dahlstrom E.W."/>
            <person name="Martens C.A."/>
            <person name="Bruno D.P."/>
            <person name="Barbian K.D."/>
            <person name="Ricklefs S.M."/>
            <person name="Hernandez M.M."/>
            <person name="Narla N.P."/>
            <person name="Patel R.B."/>
            <person name="Porcella S.F."/>
            <person name="Nash T.E."/>
        </authorList>
    </citation>
    <scope>NUCLEOTIDE SEQUENCE [LARGE SCALE GENOMIC DNA]</scope>
    <source>
        <strain evidence="14 15">GS</strain>
    </source>
</reference>